<keyword evidence="3 5" id="KW-1133">Transmembrane helix</keyword>
<keyword evidence="2 5" id="KW-0812">Transmembrane</keyword>
<keyword evidence="7" id="KW-1185">Reference proteome</keyword>
<proteinExistence type="predicted"/>
<comment type="caution">
    <text evidence="6">The sequence shown here is derived from an EMBL/GenBank/DDBJ whole genome shotgun (WGS) entry which is preliminary data.</text>
</comment>
<dbReference type="Pfam" id="PF04688">
    <property type="entry name" value="Holin_SPP1"/>
    <property type="match status" value="1"/>
</dbReference>
<evidence type="ECO:0000256" key="1">
    <source>
        <dbReference type="ARBA" id="ARBA00004370"/>
    </source>
</evidence>
<comment type="subcellular location">
    <subcellularLocation>
        <location evidence="1">Membrane</location>
    </subcellularLocation>
</comment>
<dbReference type="InterPro" id="IPR006479">
    <property type="entry name" value="Holin"/>
</dbReference>
<evidence type="ECO:0000313" key="6">
    <source>
        <dbReference type="EMBL" id="MCC2229006.1"/>
    </source>
</evidence>
<evidence type="ECO:0000256" key="5">
    <source>
        <dbReference type="SAM" id="Phobius"/>
    </source>
</evidence>
<protein>
    <submittedName>
        <fullName evidence="6">SPP1 phage holin family protein</fullName>
    </submittedName>
</protein>
<reference evidence="6 7" key="1">
    <citation type="submission" date="2021-10" db="EMBL/GenBank/DDBJ databases">
        <title>Anaerobic single-cell dispensing facilitates the cultivation of human gut bacteria.</title>
        <authorList>
            <person name="Afrizal A."/>
        </authorList>
    </citation>
    <scope>NUCLEOTIDE SEQUENCE [LARGE SCALE GENOMIC DNA]</scope>
    <source>
        <strain evidence="6 7">CLA-AA-H217</strain>
    </source>
</reference>
<sequence>MKIKRKIRFPRDVLIRMTVLMIALTNQILELTGRNPLPFSEEEWYQILSGMVTVMTALWIWLKNEKKEGKK</sequence>
<dbReference type="RefSeq" id="WP_173723443.1">
    <property type="nucleotide sequence ID" value="NZ_JAJEQQ010000031.1"/>
</dbReference>
<dbReference type="EMBL" id="JAJEQQ010000031">
    <property type="protein sequence ID" value="MCC2229006.1"/>
    <property type="molecule type" value="Genomic_DNA"/>
</dbReference>
<keyword evidence="4 5" id="KW-0472">Membrane</keyword>
<evidence type="ECO:0000256" key="3">
    <source>
        <dbReference type="ARBA" id="ARBA00022989"/>
    </source>
</evidence>
<evidence type="ECO:0000256" key="2">
    <source>
        <dbReference type="ARBA" id="ARBA00022692"/>
    </source>
</evidence>
<accession>A0AAW4WAG4</accession>
<dbReference type="GO" id="GO:0016020">
    <property type="term" value="C:membrane"/>
    <property type="evidence" value="ECO:0007669"/>
    <property type="project" value="UniProtKB-SubCell"/>
</dbReference>
<organism evidence="6 7">
    <name type="scientific">Blautia fusiformis</name>
    <dbReference type="NCBI Taxonomy" id="2881264"/>
    <lineage>
        <taxon>Bacteria</taxon>
        <taxon>Bacillati</taxon>
        <taxon>Bacillota</taxon>
        <taxon>Clostridia</taxon>
        <taxon>Lachnospirales</taxon>
        <taxon>Lachnospiraceae</taxon>
        <taxon>Blautia</taxon>
    </lineage>
</organism>
<evidence type="ECO:0000313" key="7">
    <source>
        <dbReference type="Proteomes" id="UP001198612"/>
    </source>
</evidence>
<dbReference type="Proteomes" id="UP001198612">
    <property type="component" value="Unassembled WGS sequence"/>
</dbReference>
<dbReference type="AlphaFoldDB" id="A0AAW4WAG4"/>
<feature type="transmembrane region" description="Helical" evidence="5">
    <location>
        <begin position="44"/>
        <end position="62"/>
    </location>
</feature>
<gene>
    <name evidence="6" type="ORF">LKD40_14540</name>
</gene>
<feature type="transmembrane region" description="Helical" evidence="5">
    <location>
        <begin position="12"/>
        <end position="29"/>
    </location>
</feature>
<name>A0AAW4WAG4_9FIRM</name>
<evidence type="ECO:0000256" key="4">
    <source>
        <dbReference type="ARBA" id="ARBA00023136"/>
    </source>
</evidence>